<keyword evidence="2" id="KW-0472">Membrane</keyword>
<dbReference type="Pfam" id="PF03544">
    <property type="entry name" value="TonB_C"/>
    <property type="match status" value="1"/>
</dbReference>
<evidence type="ECO:0000313" key="5">
    <source>
        <dbReference type="Proteomes" id="UP000008461"/>
    </source>
</evidence>
<evidence type="ECO:0000256" key="1">
    <source>
        <dbReference type="SAM" id="MobiDB-lite"/>
    </source>
</evidence>
<dbReference type="SUPFAM" id="SSF74653">
    <property type="entry name" value="TolA/TonB C-terminal domain"/>
    <property type="match status" value="1"/>
</dbReference>
<evidence type="ECO:0000313" key="4">
    <source>
        <dbReference type="EMBL" id="AEE50187.1"/>
    </source>
</evidence>
<feature type="region of interest" description="Disordered" evidence="1">
    <location>
        <begin position="192"/>
        <end position="232"/>
    </location>
</feature>
<sequence>MKNQALNDLLRQWLRGEVRRSEESRLERSVQEDPFLSDAWEGYSQQPQAEHLQQIERLQAKIAARTQGVQKKPAPIVVWFPRLAAAAAVLLLIGFSWRWLNNPRDKEELAIQVPSIEKESKIQNEPGKTIPEVADVGSADKAPLPAPDKKAGPSPSSPIVAVTEEAAKMDKKEAPANGLLADEVQAELAEAKPKIKDDAPGGAASTRSAANLAEKEATKPVSPSPSITRDLLPQPIQTIGGIVMDNQGQRAAGVPVQKNANTFAITNRDGAFELPSAAPAQVQLISNDDFESKSVRLDDNNEQVVLQRKTTASKKSFDASDRREGVGYPSPEGGFEKFEQYIRDNLETPFEAKRNLISGDVTLEFTFEKDGTPTRIGVLRSLGFGCDQAAEHLIENGPKWRNVKPGVWVIYKVTFK</sequence>
<dbReference type="EMBL" id="CP002691">
    <property type="protein sequence ID" value="AEE50187.1"/>
    <property type="molecule type" value="Genomic_DNA"/>
</dbReference>
<keyword evidence="2" id="KW-0812">Transmembrane</keyword>
<dbReference type="GO" id="GO:0055085">
    <property type="term" value="P:transmembrane transport"/>
    <property type="evidence" value="ECO:0007669"/>
    <property type="project" value="InterPro"/>
</dbReference>
<keyword evidence="2" id="KW-1133">Transmembrane helix</keyword>
<accession>F4KU90</accession>
<protein>
    <recommendedName>
        <fullName evidence="3">TonB C-terminal domain-containing protein</fullName>
    </recommendedName>
</protein>
<dbReference type="InterPro" id="IPR037682">
    <property type="entry name" value="TonB_C"/>
</dbReference>
<dbReference type="HOGENOM" id="CLU_660164_0_0_10"/>
<feature type="region of interest" description="Disordered" evidence="1">
    <location>
        <begin position="120"/>
        <end position="158"/>
    </location>
</feature>
<dbReference type="RefSeq" id="WP_013764737.1">
    <property type="nucleotide sequence ID" value="NC_015510.1"/>
</dbReference>
<reference key="2">
    <citation type="submission" date="2011-04" db="EMBL/GenBank/DDBJ databases">
        <title>Complete sequence of chromosome of Haliscomenobacter hydrossis DSM 1100.</title>
        <authorList>
            <consortium name="US DOE Joint Genome Institute (JGI-PGF)"/>
            <person name="Lucas S."/>
            <person name="Han J."/>
            <person name="Lapidus A."/>
            <person name="Bruce D."/>
            <person name="Goodwin L."/>
            <person name="Pitluck S."/>
            <person name="Peters L."/>
            <person name="Kyrpides N."/>
            <person name="Mavromatis K."/>
            <person name="Ivanova N."/>
            <person name="Ovchinnikova G."/>
            <person name="Pagani I."/>
            <person name="Daligault H."/>
            <person name="Detter J.C."/>
            <person name="Han C."/>
            <person name="Land M."/>
            <person name="Hauser L."/>
            <person name="Markowitz V."/>
            <person name="Cheng J.-F."/>
            <person name="Hugenholtz P."/>
            <person name="Woyke T."/>
            <person name="Wu D."/>
            <person name="Verbarg S."/>
            <person name="Frueling A."/>
            <person name="Brambilla E."/>
            <person name="Klenk H.-P."/>
            <person name="Eisen J.A."/>
        </authorList>
    </citation>
    <scope>NUCLEOTIDE SEQUENCE</scope>
    <source>
        <strain>DSM 1100</strain>
    </source>
</reference>
<feature type="domain" description="TonB C-terminal" evidence="3">
    <location>
        <begin position="349"/>
        <end position="406"/>
    </location>
</feature>
<gene>
    <name evidence="4" type="ordered locus">Halhy_2309</name>
</gene>
<dbReference type="Gene3D" id="3.30.1150.10">
    <property type="match status" value="1"/>
</dbReference>
<evidence type="ECO:0000259" key="3">
    <source>
        <dbReference type="Pfam" id="PF03544"/>
    </source>
</evidence>
<dbReference type="KEGG" id="hhy:Halhy_2309"/>
<name>F4KU90_HALH1</name>
<feature type="transmembrane region" description="Helical" evidence="2">
    <location>
        <begin position="79"/>
        <end position="100"/>
    </location>
</feature>
<keyword evidence="5" id="KW-1185">Reference proteome</keyword>
<dbReference type="Proteomes" id="UP000008461">
    <property type="component" value="Chromosome"/>
</dbReference>
<organism evidence="4 5">
    <name type="scientific">Haliscomenobacter hydrossis (strain ATCC 27775 / DSM 1100 / LMG 10767 / O)</name>
    <dbReference type="NCBI Taxonomy" id="760192"/>
    <lineage>
        <taxon>Bacteria</taxon>
        <taxon>Pseudomonadati</taxon>
        <taxon>Bacteroidota</taxon>
        <taxon>Saprospiria</taxon>
        <taxon>Saprospirales</taxon>
        <taxon>Haliscomenobacteraceae</taxon>
        <taxon>Haliscomenobacter</taxon>
    </lineage>
</organism>
<dbReference type="STRING" id="760192.Halhy_2309"/>
<evidence type="ECO:0000256" key="2">
    <source>
        <dbReference type="SAM" id="Phobius"/>
    </source>
</evidence>
<dbReference type="AlphaFoldDB" id="F4KU90"/>
<proteinExistence type="predicted"/>
<dbReference type="eggNOG" id="COG0810">
    <property type="taxonomic scope" value="Bacteria"/>
</dbReference>
<reference evidence="4 5" key="1">
    <citation type="journal article" date="2011" name="Stand. Genomic Sci.">
        <title>Complete genome sequence of Haliscomenobacter hydrossis type strain (O).</title>
        <authorList>
            <consortium name="US DOE Joint Genome Institute (JGI-PGF)"/>
            <person name="Daligault H."/>
            <person name="Lapidus A."/>
            <person name="Zeytun A."/>
            <person name="Nolan M."/>
            <person name="Lucas S."/>
            <person name="Del Rio T.G."/>
            <person name="Tice H."/>
            <person name="Cheng J.F."/>
            <person name="Tapia R."/>
            <person name="Han C."/>
            <person name="Goodwin L."/>
            <person name="Pitluck S."/>
            <person name="Liolios K."/>
            <person name="Pagani I."/>
            <person name="Ivanova N."/>
            <person name="Huntemann M."/>
            <person name="Mavromatis K."/>
            <person name="Mikhailova N."/>
            <person name="Pati A."/>
            <person name="Chen A."/>
            <person name="Palaniappan K."/>
            <person name="Land M."/>
            <person name="Hauser L."/>
            <person name="Brambilla E.M."/>
            <person name="Rohde M."/>
            <person name="Verbarg S."/>
            <person name="Goker M."/>
            <person name="Bristow J."/>
            <person name="Eisen J.A."/>
            <person name="Markowitz V."/>
            <person name="Hugenholtz P."/>
            <person name="Kyrpides N.C."/>
            <person name="Klenk H.P."/>
            <person name="Woyke T."/>
        </authorList>
    </citation>
    <scope>NUCLEOTIDE SEQUENCE [LARGE SCALE GENOMIC DNA]</scope>
    <source>
        <strain evidence="5">ATCC 27775 / DSM 1100 / LMG 10767 / O</strain>
    </source>
</reference>